<sequence>MARRCARRRREQRGAVAVEAGLVSAVLLLPLLLGTLQLGQYLWGAQRIDAVTPGVPVGLVVGVFTCDALEAEVAAAVAATVVDLGLGVDLDADDVEVQVVDVDPVVGATVQVHLEVPTTGGLASLLPLPGGGALVTDFSQRLDDVTLSEGSCG</sequence>
<accession>A0A7Y9UVB9</accession>
<keyword evidence="1" id="KW-1133">Transmembrane helix</keyword>
<feature type="transmembrane region" description="Helical" evidence="1">
    <location>
        <begin position="21"/>
        <end position="43"/>
    </location>
</feature>
<dbReference type="Proteomes" id="UP000544110">
    <property type="component" value="Unassembled WGS sequence"/>
</dbReference>
<reference evidence="3 4" key="1">
    <citation type="submission" date="2020-07" db="EMBL/GenBank/DDBJ databases">
        <title>Sequencing the genomes of 1000 actinobacteria strains.</title>
        <authorList>
            <person name="Klenk H.-P."/>
        </authorList>
    </citation>
    <scope>NUCLEOTIDE SEQUENCE [LARGE SCALE GENOMIC DNA]</scope>
    <source>
        <strain evidence="3 4">DSM 24552</strain>
    </source>
</reference>
<keyword evidence="1" id="KW-0472">Membrane</keyword>
<evidence type="ECO:0000313" key="4">
    <source>
        <dbReference type="Proteomes" id="UP000544110"/>
    </source>
</evidence>
<dbReference type="AlphaFoldDB" id="A0A7Y9UVB9"/>
<feature type="domain" description="TadE-like" evidence="2">
    <location>
        <begin position="14"/>
        <end position="51"/>
    </location>
</feature>
<evidence type="ECO:0000313" key="3">
    <source>
        <dbReference type="EMBL" id="NYG56385.1"/>
    </source>
</evidence>
<dbReference type="InterPro" id="IPR012495">
    <property type="entry name" value="TadE-like_dom"/>
</dbReference>
<name>A0A7Y9UVB9_9ACTN</name>
<evidence type="ECO:0000256" key="1">
    <source>
        <dbReference type="SAM" id="Phobius"/>
    </source>
</evidence>
<keyword evidence="1" id="KW-0812">Transmembrane</keyword>
<protein>
    <recommendedName>
        <fullName evidence="2">TadE-like domain-containing protein</fullName>
    </recommendedName>
</protein>
<organism evidence="3 4">
    <name type="scientific">Nocardioides perillae</name>
    <dbReference type="NCBI Taxonomy" id="1119534"/>
    <lineage>
        <taxon>Bacteria</taxon>
        <taxon>Bacillati</taxon>
        <taxon>Actinomycetota</taxon>
        <taxon>Actinomycetes</taxon>
        <taxon>Propionibacteriales</taxon>
        <taxon>Nocardioidaceae</taxon>
        <taxon>Nocardioides</taxon>
    </lineage>
</organism>
<dbReference type="Pfam" id="PF07811">
    <property type="entry name" value="TadE"/>
    <property type="match status" value="1"/>
</dbReference>
<gene>
    <name evidence="3" type="ORF">BJ989_002689</name>
</gene>
<comment type="caution">
    <text evidence="3">The sequence shown here is derived from an EMBL/GenBank/DDBJ whole genome shotgun (WGS) entry which is preliminary data.</text>
</comment>
<keyword evidence="4" id="KW-1185">Reference proteome</keyword>
<proteinExistence type="predicted"/>
<evidence type="ECO:0000259" key="2">
    <source>
        <dbReference type="Pfam" id="PF07811"/>
    </source>
</evidence>
<dbReference type="EMBL" id="JACCAC010000001">
    <property type="protein sequence ID" value="NYG56385.1"/>
    <property type="molecule type" value="Genomic_DNA"/>
</dbReference>